<dbReference type="SUPFAM" id="SSF56601">
    <property type="entry name" value="beta-lactamase/transpeptidase-like"/>
    <property type="match status" value="1"/>
</dbReference>
<evidence type="ECO:0000313" key="4">
    <source>
        <dbReference type="EMBL" id="CAA2106847.1"/>
    </source>
</evidence>
<dbReference type="AlphaFoldDB" id="A0A679J3B9"/>
<dbReference type="EC" id="3.4.-.-" evidence="4"/>
<dbReference type="Gene3D" id="3.40.710.10">
    <property type="entry name" value="DD-peptidase/beta-lactamase superfamily"/>
    <property type="match status" value="1"/>
</dbReference>
<protein>
    <submittedName>
        <fullName evidence="4">D-alanyl-D-alanine-carboxypeptidase/endopeptidase AmpH</fullName>
        <ecNumber evidence="4">3.4.-.-</ecNumber>
    </submittedName>
</protein>
<keyword evidence="4" id="KW-0378">Hydrolase</keyword>
<dbReference type="PANTHER" id="PTHR22935">
    <property type="entry name" value="PENICILLIN-BINDING PROTEIN"/>
    <property type="match status" value="1"/>
</dbReference>
<proteinExistence type="inferred from homology"/>
<dbReference type="EMBL" id="LR743507">
    <property type="protein sequence ID" value="CAA2106847.1"/>
    <property type="molecule type" value="Genomic_DNA"/>
</dbReference>
<feature type="chain" id="PRO_5025654342" evidence="2">
    <location>
        <begin position="33"/>
        <end position="492"/>
    </location>
</feature>
<organism evidence="4">
    <name type="scientific">Variovorax paradoxus</name>
    <dbReference type="NCBI Taxonomy" id="34073"/>
    <lineage>
        <taxon>Bacteria</taxon>
        <taxon>Pseudomonadati</taxon>
        <taxon>Pseudomonadota</taxon>
        <taxon>Betaproteobacteria</taxon>
        <taxon>Burkholderiales</taxon>
        <taxon>Comamonadaceae</taxon>
        <taxon>Variovorax</taxon>
    </lineage>
</organism>
<evidence type="ECO:0000256" key="1">
    <source>
        <dbReference type="ARBA" id="ARBA00038473"/>
    </source>
</evidence>
<sequence>MRLLPSDLYRRGLAAWLTASLCAPLLAGNVAAQPQQSQQSQKSLTLATEPAVLARAALGAERGTLVVGTLRNGQASFGAAYNPEPPAAPRPLAASSAEQPMFEIGSVTKVFTGLLLAQAVERGELKLDDTVGRMLAGKADVQADFKSGGLSPAVASVTLRQLVTHTGCMPVMADGVTGGAPLAEQFRTFDKPMFWAALARIRLTAAAPPCEAAYSNFGMALLGQLLAERYGTSWGELVRARITEPLGMNDTVIPLGDKASRMAPAFAGDRRQPLFDMLAYAPASALRSTAADMLTFSRAVLSGAAGPLGPAAVRMLTPLARYEGAQIGYAVMVRGAEGGRRTYWHAGLTEGYRTLWLLAPDTGEALIVLSSNARAPMQSVMLAIGKSRYPVETTEVQLDPARLDDYKGEFRVGRNKALVFSVRSGRLLVRETGRGYNALTPTGNDRFAVAAIGAQLQFHRDARNAVVGVTLAQGGSQLEARRTGEPAAVQPQ</sequence>
<dbReference type="InterPro" id="IPR051478">
    <property type="entry name" value="Beta-lactamase-like_AB/R"/>
</dbReference>
<gene>
    <name evidence="4" type="primary">ampH</name>
    <name evidence="4" type="ORF">VVAX_03942</name>
</gene>
<evidence type="ECO:0000256" key="2">
    <source>
        <dbReference type="SAM" id="SignalP"/>
    </source>
</evidence>
<dbReference type="GO" id="GO:0004180">
    <property type="term" value="F:carboxypeptidase activity"/>
    <property type="evidence" value="ECO:0007669"/>
    <property type="project" value="UniProtKB-KW"/>
</dbReference>
<feature type="domain" description="Beta-lactamase-related" evidence="3">
    <location>
        <begin position="66"/>
        <end position="373"/>
    </location>
</feature>
<accession>A0A679J3B9</accession>
<reference evidence="4" key="1">
    <citation type="submission" date="2019-12" db="EMBL/GenBank/DDBJ databases">
        <authorList>
            <person name="Cremers G."/>
        </authorList>
    </citation>
    <scope>NUCLEOTIDE SEQUENCE</scope>
    <source>
        <strain evidence="4">Vvax</strain>
    </source>
</reference>
<dbReference type="PANTHER" id="PTHR22935:SF95">
    <property type="entry name" value="BETA-LACTAMASE-LIKE 1-RELATED"/>
    <property type="match status" value="1"/>
</dbReference>
<name>A0A679J3B9_VARPD</name>
<keyword evidence="4" id="KW-0645">Protease</keyword>
<keyword evidence="4" id="KW-0121">Carboxypeptidase</keyword>
<keyword evidence="2" id="KW-0732">Signal</keyword>
<comment type="similarity">
    <text evidence="1">Belongs to the beta-lactamase family.</text>
</comment>
<evidence type="ECO:0000259" key="3">
    <source>
        <dbReference type="Pfam" id="PF00144"/>
    </source>
</evidence>
<dbReference type="InterPro" id="IPR001466">
    <property type="entry name" value="Beta-lactam-related"/>
</dbReference>
<dbReference type="Pfam" id="PF00144">
    <property type="entry name" value="Beta-lactamase"/>
    <property type="match status" value="1"/>
</dbReference>
<feature type="signal peptide" evidence="2">
    <location>
        <begin position="1"/>
        <end position="32"/>
    </location>
</feature>
<dbReference type="InterPro" id="IPR012338">
    <property type="entry name" value="Beta-lactam/transpept-like"/>
</dbReference>
<dbReference type="RefSeq" id="WP_339091503.1">
    <property type="nucleotide sequence ID" value="NZ_LR743507.1"/>
</dbReference>